<dbReference type="AlphaFoldDB" id="A0A8T4II30"/>
<proteinExistence type="predicted"/>
<keyword evidence="1" id="KW-0472">Membrane</keyword>
<evidence type="ECO:0000313" key="3">
    <source>
        <dbReference type="Proteomes" id="UP000676996"/>
    </source>
</evidence>
<dbReference type="EMBL" id="JAGRQC010000004">
    <property type="protein sequence ID" value="MBR0553702.1"/>
    <property type="molecule type" value="Genomic_DNA"/>
</dbReference>
<feature type="transmembrane region" description="Helical" evidence="1">
    <location>
        <begin position="60"/>
        <end position="82"/>
    </location>
</feature>
<gene>
    <name evidence="2" type="ORF">J7S20_14420</name>
</gene>
<keyword evidence="1" id="KW-1133">Transmembrane helix</keyword>
<organism evidence="2 3">
    <name type="scientific">Stakelama marina</name>
    <dbReference type="NCBI Taxonomy" id="2826939"/>
    <lineage>
        <taxon>Bacteria</taxon>
        <taxon>Pseudomonadati</taxon>
        <taxon>Pseudomonadota</taxon>
        <taxon>Alphaproteobacteria</taxon>
        <taxon>Sphingomonadales</taxon>
        <taxon>Sphingomonadaceae</taxon>
        <taxon>Stakelama</taxon>
    </lineage>
</organism>
<dbReference type="RefSeq" id="WP_284054946.1">
    <property type="nucleotide sequence ID" value="NZ_JAGRQC010000004.1"/>
</dbReference>
<evidence type="ECO:0000313" key="2">
    <source>
        <dbReference type="EMBL" id="MBR0553702.1"/>
    </source>
</evidence>
<comment type="caution">
    <text evidence="2">The sequence shown here is derived from an EMBL/GenBank/DDBJ whole genome shotgun (WGS) entry which is preliminary data.</text>
</comment>
<evidence type="ECO:0000256" key="1">
    <source>
        <dbReference type="SAM" id="Phobius"/>
    </source>
</evidence>
<sequence>MVKMGTVWDRTTEFLGNHLGQVLPIALAGIFVPATIWQTLEPLQMHAEPSLGAALVVIRIAQILVTVWAQVAITALAIEIVSGQTAARIALRRLPAVIGVGLVLLVALLLLLAPLFAILWASGVNLPGAEAPAGAMSPGGLAAAVLYGILLVPVLLILGARVILTTPVLVAERAGIRAITRSWALTRGLTAGIIGVVLLYIVVSLVAQIAAKSAFGAVLLLLLGGDGTINVAHVLTAIAVGIVATVFSVIQAAFVAKLYVATASGPARGATVPA</sequence>
<feature type="transmembrane region" description="Helical" evidence="1">
    <location>
        <begin position="21"/>
        <end position="40"/>
    </location>
</feature>
<feature type="transmembrane region" description="Helical" evidence="1">
    <location>
        <begin position="231"/>
        <end position="256"/>
    </location>
</feature>
<feature type="transmembrane region" description="Helical" evidence="1">
    <location>
        <begin position="141"/>
        <end position="164"/>
    </location>
</feature>
<feature type="transmembrane region" description="Helical" evidence="1">
    <location>
        <begin position="94"/>
        <end position="121"/>
    </location>
</feature>
<keyword evidence="1" id="KW-0812">Transmembrane</keyword>
<keyword evidence="3" id="KW-1185">Reference proteome</keyword>
<evidence type="ECO:0008006" key="4">
    <source>
        <dbReference type="Google" id="ProtNLM"/>
    </source>
</evidence>
<dbReference type="Proteomes" id="UP000676996">
    <property type="component" value="Unassembled WGS sequence"/>
</dbReference>
<name>A0A8T4II30_9SPHN</name>
<reference evidence="2" key="1">
    <citation type="submission" date="2021-04" db="EMBL/GenBank/DDBJ databases">
        <title>Ouciella asimina sp. nov., isolated from the surface seawater in the hydrothermal field of Okinawa Trough.</title>
        <authorList>
            <person name="Shuang W."/>
        </authorList>
    </citation>
    <scope>NUCLEOTIDE SEQUENCE</scope>
    <source>
        <strain evidence="2">LXI357</strain>
    </source>
</reference>
<feature type="transmembrane region" description="Helical" evidence="1">
    <location>
        <begin position="185"/>
        <end position="211"/>
    </location>
</feature>
<protein>
    <recommendedName>
        <fullName evidence="4">Glycerophosphoryl diester phosphodiesterase membrane domain-containing protein</fullName>
    </recommendedName>
</protein>
<accession>A0A8T4II30</accession>